<keyword evidence="1" id="KW-1133">Transmembrane helix</keyword>
<protein>
    <submittedName>
        <fullName evidence="2">Uncharacterized protein</fullName>
    </submittedName>
</protein>
<sequence>MSFVLERRQTEIKRTTVTATIPENNVARLMYYLNCVCTAIDCNDDAQIQRFTSYQNWKQLAIDDQKVLFFLCFTFNPDVFNDKVFFQNDSLCVHHENEFYEINQQNHVLVGSESILIAGRLRRVTKFMTYKLSWLQKYYIGPMGWLTERLNRPLQHSTRQPIEYRPSTTTTRAHTYNSYSAPMHINDKIIIPGFIVVVLVLIISTAILGVLYGIERRETKQIEKGIWTSIINPITYSQSSVEKLLNQGGYVMISAGRNNKLPSDQNLSDETIRERTVNLTIDLTNTYVYSSMFGVYNGDNETSFFVILHNISPDTERNVYTELGKKYNQQSIIYVKRATPTIQQLIYTTGEFSGKYVEGQGYKVLSTNITDDYSELNVCPDNIFRFTLNFNFEIMIMGNTRIKTRQLIDHHTNYILANRKRQTSWEFQSQS</sequence>
<keyword evidence="1" id="KW-0472">Membrane</keyword>
<proteinExistence type="predicted"/>
<accession>A0A815W294</accession>
<evidence type="ECO:0000256" key="1">
    <source>
        <dbReference type="SAM" id="Phobius"/>
    </source>
</evidence>
<dbReference type="OrthoDB" id="10001212at2759"/>
<keyword evidence="1" id="KW-0812">Transmembrane</keyword>
<reference evidence="2" key="1">
    <citation type="submission" date="2021-02" db="EMBL/GenBank/DDBJ databases">
        <authorList>
            <person name="Nowell W R."/>
        </authorList>
    </citation>
    <scope>NUCLEOTIDE SEQUENCE</scope>
</reference>
<evidence type="ECO:0000313" key="2">
    <source>
        <dbReference type="EMBL" id="CAF1539496.1"/>
    </source>
</evidence>
<comment type="caution">
    <text evidence="2">The sequence shown here is derived from an EMBL/GenBank/DDBJ whole genome shotgun (WGS) entry which is preliminary data.</text>
</comment>
<dbReference type="Pfam" id="PF23780">
    <property type="entry name" value="S-AdoMet_lyase"/>
    <property type="match status" value="1"/>
</dbReference>
<dbReference type="InterPro" id="IPR057548">
    <property type="entry name" value="S-AdoMet_lyase-like"/>
</dbReference>
<name>A0A815W294_9BILA</name>
<dbReference type="EMBL" id="CAJNOW010008547">
    <property type="protein sequence ID" value="CAF1539496.1"/>
    <property type="molecule type" value="Genomic_DNA"/>
</dbReference>
<gene>
    <name evidence="2" type="ORF">KQP761_LOCUS16865</name>
</gene>
<dbReference type="AlphaFoldDB" id="A0A815W294"/>
<dbReference type="Proteomes" id="UP000663834">
    <property type="component" value="Unassembled WGS sequence"/>
</dbReference>
<organism evidence="2 3">
    <name type="scientific">Rotaria magnacalcarata</name>
    <dbReference type="NCBI Taxonomy" id="392030"/>
    <lineage>
        <taxon>Eukaryota</taxon>
        <taxon>Metazoa</taxon>
        <taxon>Spiralia</taxon>
        <taxon>Gnathifera</taxon>
        <taxon>Rotifera</taxon>
        <taxon>Eurotatoria</taxon>
        <taxon>Bdelloidea</taxon>
        <taxon>Philodinida</taxon>
        <taxon>Philodinidae</taxon>
        <taxon>Rotaria</taxon>
    </lineage>
</organism>
<evidence type="ECO:0000313" key="3">
    <source>
        <dbReference type="Proteomes" id="UP000663834"/>
    </source>
</evidence>
<feature type="transmembrane region" description="Helical" evidence="1">
    <location>
        <begin position="189"/>
        <end position="214"/>
    </location>
</feature>